<sequence>MSFRYRNKWDSDVVFRGHRFQIGRDLSLYPAVANGGFEEQELDALLPRVPVDAQVWDVGGNIGIYAVLLADAARDGHVVAFEPVPDSHARLVGNLERNGVRNVTVNQVALSDKDGVAVMAVHADAHGCDQIGGPVEPGVAALEVETTSADAFQARQGLPDPDVVKVDIEGHEPEFLDGAWGMLSRRKPLLMLEVNPAAWSADRYDRWQATLDKLFGLYGSGQWYQAASHAVVSHVDVHGLEPHAYTLILPPAAVGVGA</sequence>
<dbReference type="GO" id="GO:0008168">
    <property type="term" value="F:methyltransferase activity"/>
    <property type="evidence" value="ECO:0007669"/>
    <property type="project" value="UniProtKB-KW"/>
</dbReference>
<dbReference type="AlphaFoldDB" id="A0A7W4VXD6"/>
<reference evidence="2 3" key="1">
    <citation type="submission" date="2020-08" db="EMBL/GenBank/DDBJ databases">
        <title>Sequencing the genomes of 1000 actinobacteria strains.</title>
        <authorList>
            <person name="Klenk H.-P."/>
        </authorList>
    </citation>
    <scope>NUCLEOTIDE SEQUENCE [LARGE SCALE GENOMIC DNA]</scope>
    <source>
        <strain evidence="2 3">DSM 105498</strain>
    </source>
</reference>
<protein>
    <submittedName>
        <fullName evidence="2">FkbM family methyltransferase</fullName>
    </submittedName>
</protein>
<proteinExistence type="predicted"/>
<dbReference type="GO" id="GO:0032259">
    <property type="term" value="P:methylation"/>
    <property type="evidence" value="ECO:0007669"/>
    <property type="project" value="UniProtKB-KW"/>
</dbReference>
<dbReference type="RefSeq" id="WP_183593332.1">
    <property type="nucleotide sequence ID" value="NZ_JACHWR010000002.1"/>
</dbReference>
<dbReference type="EMBL" id="JACHWR010000002">
    <property type="protein sequence ID" value="MBB3043522.1"/>
    <property type="molecule type" value="Genomic_DNA"/>
</dbReference>
<dbReference type="InterPro" id="IPR006342">
    <property type="entry name" value="FkbM_mtfrase"/>
</dbReference>
<name>A0A7W4VXD6_9ACTN</name>
<evidence type="ECO:0000259" key="1">
    <source>
        <dbReference type="Pfam" id="PF05050"/>
    </source>
</evidence>
<dbReference type="NCBIfam" id="TIGR01444">
    <property type="entry name" value="fkbM_fam"/>
    <property type="match status" value="1"/>
</dbReference>
<evidence type="ECO:0000313" key="2">
    <source>
        <dbReference type="EMBL" id="MBB3043522.1"/>
    </source>
</evidence>
<keyword evidence="2" id="KW-0489">Methyltransferase</keyword>
<feature type="domain" description="Methyltransferase FkbM" evidence="1">
    <location>
        <begin position="57"/>
        <end position="198"/>
    </location>
</feature>
<keyword evidence="3" id="KW-1185">Reference proteome</keyword>
<evidence type="ECO:0000313" key="3">
    <source>
        <dbReference type="Proteomes" id="UP000589626"/>
    </source>
</evidence>
<dbReference type="Pfam" id="PF05050">
    <property type="entry name" value="Methyltransf_21"/>
    <property type="match status" value="1"/>
</dbReference>
<dbReference type="Gene3D" id="3.40.50.150">
    <property type="entry name" value="Vaccinia Virus protein VP39"/>
    <property type="match status" value="1"/>
</dbReference>
<dbReference type="SUPFAM" id="SSF53335">
    <property type="entry name" value="S-adenosyl-L-methionine-dependent methyltransferases"/>
    <property type="match status" value="1"/>
</dbReference>
<dbReference type="Proteomes" id="UP000589626">
    <property type="component" value="Unassembled WGS sequence"/>
</dbReference>
<comment type="caution">
    <text evidence="2">The sequence shown here is derived from an EMBL/GenBank/DDBJ whole genome shotgun (WGS) entry which is preliminary data.</text>
</comment>
<dbReference type="PANTHER" id="PTHR34203:SF15">
    <property type="entry name" value="SLL1173 PROTEIN"/>
    <property type="match status" value="1"/>
</dbReference>
<organism evidence="2 3">
    <name type="scientific">Nocardioides soli</name>
    <dbReference type="NCBI Taxonomy" id="1036020"/>
    <lineage>
        <taxon>Bacteria</taxon>
        <taxon>Bacillati</taxon>
        <taxon>Actinomycetota</taxon>
        <taxon>Actinomycetes</taxon>
        <taxon>Propionibacteriales</taxon>
        <taxon>Nocardioidaceae</taxon>
        <taxon>Nocardioides</taxon>
    </lineage>
</organism>
<dbReference type="InterPro" id="IPR052514">
    <property type="entry name" value="SAM-dependent_MTase"/>
</dbReference>
<accession>A0A7W4VXD6</accession>
<dbReference type="InterPro" id="IPR029063">
    <property type="entry name" value="SAM-dependent_MTases_sf"/>
</dbReference>
<keyword evidence="2" id="KW-0808">Transferase</keyword>
<dbReference type="PANTHER" id="PTHR34203">
    <property type="entry name" value="METHYLTRANSFERASE, FKBM FAMILY PROTEIN"/>
    <property type="match status" value="1"/>
</dbReference>
<gene>
    <name evidence="2" type="ORF">FHU40_003340</name>
</gene>